<organism evidence="2 3">
    <name type="scientific">Streptomyces macrosporus</name>
    <dbReference type="NCBI Taxonomy" id="44032"/>
    <lineage>
        <taxon>Bacteria</taxon>
        <taxon>Bacillati</taxon>
        <taxon>Actinomycetota</taxon>
        <taxon>Actinomycetes</taxon>
        <taxon>Kitasatosporales</taxon>
        <taxon>Streptomycetaceae</taxon>
        <taxon>Streptomyces</taxon>
    </lineage>
</organism>
<dbReference type="EMBL" id="BAAASZ010000030">
    <property type="protein sequence ID" value="GAA2454534.1"/>
    <property type="molecule type" value="Genomic_DNA"/>
</dbReference>
<feature type="region of interest" description="Disordered" evidence="1">
    <location>
        <begin position="1"/>
        <end position="48"/>
    </location>
</feature>
<keyword evidence="3" id="KW-1185">Reference proteome</keyword>
<sequence>MDGGAERGVSRAAPEAPRRRRAPAAGGGAAWSRRRPARSGGLSGTAGAIENGVRFGRNLKLTDYTRDGRPT</sequence>
<evidence type="ECO:0000313" key="2">
    <source>
        <dbReference type="EMBL" id="GAA2454534.1"/>
    </source>
</evidence>
<evidence type="ECO:0000313" key="3">
    <source>
        <dbReference type="Proteomes" id="UP001501638"/>
    </source>
</evidence>
<evidence type="ECO:0000256" key="1">
    <source>
        <dbReference type="SAM" id="MobiDB-lite"/>
    </source>
</evidence>
<gene>
    <name evidence="2" type="ORF">GCM10010405_42960</name>
</gene>
<comment type="caution">
    <text evidence="2">The sequence shown here is derived from an EMBL/GenBank/DDBJ whole genome shotgun (WGS) entry which is preliminary data.</text>
</comment>
<reference evidence="2 3" key="1">
    <citation type="journal article" date="2019" name="Int. J. Syst. Evol. Microbiol.">
        <title>The Global Catalogue of Microorganisms (GCM) 10K type strain sequencing project: providing services to taxonomists for standard genome sequencing and annotation.</title>
        <authorList>
            <consortium name="The Broad Institute Genomics Platform"/>
            <consortium name="The Broad Institute Genome Sequencing Center for Infectious Disease"/>
            <person name="Wu L."/>
            <person name="Ma J."/>
        </authorList>
    </citation>
    <scope>NUCLEOTIDE SEQUENCE [LARGE SCALE GENOMIC DNA]</scope>
    <source>
        <strain evidence="2 3">JCM 6305</strain>
    </source>
</reference>
<protein>
    <submittedName>
        <fullName evidence="2">Uncharacterized protein</fullName>
    </submittedName>
</protein>
<dbReference type="Proteomes" id="UP001501638">
    <property type="component" value="Unassembled WGS sequence"/>
</dbReference>
<accession>A0ABN3KB83</accession>
<proteinExistence type="predicted"/>
<name>A0ABN3KB83_9ACTN</name>